<protein>
    <recommendedName>
        <fullName evidence="13">TGF-beta family profile domain-containing protein</fullName>
    </recommendedName>
</protein>
<dbReference type="SMART" id="SM00204">
    <property type="entry name" value="TGFB"/>
    <property type="match status" value="1"/>
</dbReference>
<dbReference type="STRING" id="8010.ENSELUP00000013617"/>
<proteinExistence type="inferred from homology"/>
<dbReference type="KEGG" id="els:105008963"/>
<dbReference type="Bgee" id="ENSELUG00000013699">
    <property type="expression patterns" value="Expressed in testis and 2 other cell types or tissues"/>
</dbReference>
<evidence type="ECO:0000256" key="2">
    <source>
        <dbReference type="ARBA" id="ARBA00006656"/>
    </source>
</evidence>
<keyword evidence="3" id="KW-0217">Developmental protein</keyword>
<dbReference type="Gene3D" id="2.60.120.970">
    <property type="match status" value="1"/>
</dbReference>
<name>A0A3P8YAJ8_ESOLU</name>
<dbReference type="CDD" id="cd13759">
    <property type="entry name" value="TGF_beta_NODAL"/>
    <property type="match status" value="1"/>
</dbReference>
<dbReference type="GeneTree" id="ENSGT00940000165641"/>
<evidence type="ECO:0000256" key="4">
    <source>
        <dbReference type="ARBA" id="ARBA00022525"/>
    </source>
</evidence>
<evidence type="ECO:0000313" key="14">
    <source>
        <dbReference type="Ensembl" id="ENSELUP00000013617.2"/>
    </source>
</evidence>
<accession>A0A3P8YAJ8</accession>
<evidence type="ECO:0000256" key="11">
    <source>
        <dbReference type="SAM" id="MobiDB-lite"/>
    </source>
</evidence>
<dbReference type="Pfam" id="PF00688">
    <property type="entry name" value="TGFb_propeptide"/>
    <property type="match status" value="1"/>
</dbReference>
<feature type="chain" id="PRO_5044185403" description="TGF-beta family profile domain-containing protein" evidence="12">
    <location>
        <begin position="23"/>
        <end position="401"/>
    </location>
</feature>
<dbReference type="PROSITE" id="PS51362">
    <property type="entry name" value="TGF_BETA_2"/>
    <property type="match status" value="1"/>
</dbReference>
<dbReference type="GO" id="GO:0005125">
    <property type="term" value="F:cytokine activity"/>
    <property type="evidence" value="ECO:0007669"/>
    <property type="project" value="TreeGrafter"/>
</dbReference>
<dbReference type="PROSITE" id="PS00250">
    <property type="entry name" value="TGF_BETA_1"/>
    <property type="match status" value="1"/>
</dbReference>
<dbReference type="PANTHER" id="PTHR11848">
    <property type="entry name" value="TGF-BETA FAMILY"/>
    <property type="match status" value="1"/>
</dbReference>
<dbReference type="SUPFAM" id="SSF57501">
    <property type="entry name" value="Cystine-knot cytokines"/>
    <property type="match status" value="1"/>
</dbReference>
<reference evidence="15" key="1">
    <citation type="journal article" date="2014" name="PLoS ONE">
        <title>The genome and linkage map of the northern pike (Esox lucius): conserved synteny revealed between the salmonid sister group and the Neoteleostei.</title>
        <authorList>
            <person name="Rondeau E.B."/>
            <person name="Minkley D.R."/>
            <person name="Leong J.S."/>
            <person name="Messmer A.M."/>
            <person name="Jantzen J.R."/>
            <person name="von Schalburg K.R."/>
            <person name="Lemon C."/>
            <person name="Bird N.H."/>
            <person name="Koop B.F."/>
        </authorList>
    </citation>
    <scope>NUCLEOTIDE SEQUENCE</scope>
</reference>
<feature type="compositionally biased region" description="Basic residues" evidence="11">
    <location>
        <begin position="263"/>
        <end position="274"/>
    </location>
</feature>
<dbReference type="Pfam" id="PF00019">
    <property type="entry name" value="TGF_beta"/>
    <property type="match status" value="1"/>
</dbReference>
<dbReference type="CTD" id="30292"/>
<keyword evidence="8" id="KW-1015">Disulfide bond</keyword>
<dbReference type="InterPro" id="IPR017948">
    <property type="entry name" value="TGFb_CS"/>
</dbReference>
<dbReference type="InterPro" id="IPR015615">
    <property type="entry name" value="TGF-beta-rel"/>
</dbReference>
<dbReference type="InterPro" id="IPR001111">
    <property type="entry name" value="TGF-b_propeptide"/>
</dbReference>
<evidence type="ECO:0000256" key="5">
    <source>
        <dbReference type="ARBA" id="ARBA00022685"/>
    </source>
</evidence>
<feature type="region of interest" description="Disordered" evidence="11">
    <location>
        <begin position="255"/>
        <end position="291"/>
    </location>
</feature>
<evidence type="ECO:0000256" key="6">
    <source>
        <dbReference type="ARBA" id="ARBA00022729"/>
    </source>
</evidence>
<evidence type="ECO:0000256" key="1">
    <source>
        <dbReference type="ARBA" id="ARBA00004613"/>
    </source>
</evidence>
<dbReference type="InParanoid" id="A0A3P8YAJ8"/>
<keyword evidence="7 10" id="KW-0339">Growth factor</keyword>
<dbReference type="Gene3D" id="2.10.90.10">
    <property type="entry name" value="Cystine-knot cytokines"/>
    <property type="match status" value="1"/>
</dbReference>
<dbReference type="PANTHER" id="PTHR11848:SF272">
    <property type="entry name" value="CYCLOPS"/>
    <property type="match status" value="1"/>
</dbReference>
<keyword evidence="6 12" id="KW-0732">Signal</keyword>
<evidence type="ECO:0000256" key="7">
    <source>
        <dbReference type="ARBA" id="ARBA00023030"/>
    </source>
</evidence>
<evidence type="ECO:0000256" key="10">
    <source>
        <dbReference type="RuleBase" id="RU000354"/>
    </source>
</evidence>
<organism evidence="14 15">
    <name type="scientific">Esox lucius</name>
    <name type="common">Northern pike</name>
    <dbReference type="NCBI Taxonomy" id="8010"/>
    <lineage>
        <taxon>Eukaryota</taxon>
        <taxon>Metazoa</taxon>
        <taxon>Chordata</taxon>
        <taxon>Craniata</taxon>
        <taxon>Vertebrata</taxon>
        <taxon>Euteleostomi</taxon>
        <taxon>Actinopterygii</taxon>
        <taxon>Neopterygii</taxon>
        <taxon>Teleostei</taxon>
        <taxon>Protacanthopterygii</taxon>
        <taxon>Esociformes</taxon>
        <taxon>Esocidae</taxon>
        <taxon>Esox</taxon>
    </lineage>
</organism>
<reference evidence="14" key="4">
    <citation type="submission" date="2025-09" db="UniProtKB">
        <authorList>
            <consortium name="Ensembl"/>
        </authorList>
    </citation>
    <scope>IDENTIFICATION</scope>
</reference>
<dbReference type="GO" id="GO:0005615">
    <property type="term" value="C:extracellular space"/>
    <property type="evidence" value="ECO:0007669"/>
    <property type="project" value="TreeGrafter"/>
</dbReference>
<evidence type="ECO:0000256" key="9">
    <source>
        <dbReference type="ARBA" id="ARBA00023180"/>
    </source>
</evidence>
<dbReference type="InterPro" id="IPR001839">
    <property type="entry name" value="TGF-b_C"/>
</dbReference>
<keyword evidence="15" id="KW-1185">Reference proteome</keyword>
<evidence type="ECO:0000313" key="15">
    <source>
        <dbReference type="Proteomes" id="UP000265140"/>
    </source>
</evidence>
<dbReference type="AlphaFoldDB" id="A0A3P8YAJ8"/>
<keyword evidence="5" id="KW-0165">Cleavage on pair of basic residues</keyword>
<feature type="signal peptide" evidence="12">
    <location>
        <begin position="1"/>
        <end position="22"/>
    </location>
</feature>
<reference evidence="14" key="2">
    <citation type="submission" date="2020-02" db="EMBL/GenBank/DDBJ databases">
        <title>Esox lucius (northern pike) genome, fEsoLuc1, primary haplotype.</title>
        <authorList>
            <person name="Myers G."/>
            <person name="Karagic N."/>
            <person name="Meyer A."/>
            <person name="Pippel M."/>
            <person name="Reichard M."/>
            <person name="Winkler S."/>
            <person name="Tracey A."/>
            <person name="Sims Y."/>
            <person name="Howe K."/>
            <person name="Rhie A."/>
            <person name="Formenti G."/>
            <person name="Durbin R."/>
            <person name="Fedrigo O."/>
            <person name="Jarvis E.D."/>
        </authorList>
    </citation>
    <scope>NUCLEOTIDE SEQUENCE [LARGE SCALE GENOMIC DNA]</scope>
</reference>
<dbReference type="InterPro" id="IPR029034">
    <property type="entry name" value="Cystine-knot_cytokine"/>
</dbReference>
<feature type="domain" description="TGF-beta family profile" evidence="13">
    <location>
        <begin position="269"/>
        <end position="401"/>
    </location>
</feature>
<evidence type="ECO:0000259" key="13">
    <source>
        <dbReference type="PROSITE" id="PS51362"/>
    </source>
</evidence>
<dbReference type="RefSeq" id="XP_010866646.2">
    <property type="nucleotide sequence ID" value="XM_010868344.3"/>
</dbReference>
<dbReference type="Proteomes" id="UP000265140">
    <property type="component" value="Chromosome 6"/>
</dbReference>
<dbReference type="OMA" id="MHLYRNF"/>
<comment type="subcellular location">
    <subcellularLocation>
        <location evidence="1">Secreted</location>
    </subcellularLocation>
</comment>
<reference evidence="14" key="3">
    <citation type="submission" date="2025-08" db="UniProtKB">
        <authorList>
            <consortium name="Ensembl"/>
        </authorList>
    </citation>
    <scope>IDENTIFICATION</scope>
</reference>
<evidence type="ECO:0000256" key="12">
    <source>
        <dbReference type="SAM" id="SignalP"/>
    </source>
</evidence>
<evidence type="ECO:0000256" key="3">
    <source>
        <dbReference type="ARBA" id="ARBA00022473"/>
    </source>
</evidence>
<dbReference type="Ensembl" id="ENSELUT00000022198.3">
    <property type="protein sequence ID" value="ENSELUP00000013617.2"/>
    <property type="gene ID" value="ENSELUG00000013699.3"/>
</dbReference>
<keyword evidence="9" id="KW-0325">Glycoprotein</keyword>
<dbReference type="FunFam" id="2.10.90.10:FF:000026">
    <property type="entry name" value="Nodal homolog 3-A"/>
    <property type="match status" value="1"/>
</dbReference>
<dbReference type="GO" id="GO:0008083">
    <property type="term" value="F:growth factor activity"/>
    <property type="evidence" value="ECO:0007669"/>
    <property type="project" value="UniProtKB-KW"/>
</dbReference>
<dbReference type="GeneID" id="105008963"/>
<keyword evidence="4" id="KW-0964">Secreted</keyword>
<sequence>MHSFGALGVALHASLLMLLVQGMHRSRDGVYHGISRRFAAEHRLPGYHNLAPTYMIHLYRNYKSNRTRPTDVTDHTTVEQADTVKSVMAKSLSHSHRRWIATFDLYTLLADDQIQAAEVRFRFPRAMMVSNVTVEIYHHHDYPCGLAEKTCREHQLVGQLSASSVITSSQHWNVYNLTSPLLNWLDQKRISRPSRTNGPKRGLSYPNPVQSFGSKMEQRLSNRALLVVFSHTGLEEGSQVKASLLHTAEQSKFLSGTEPKNVLRPKRHRSKRGHSSSQSDQPTVRRLEVSKRTNEIDPSLCRKVDMHVDFSLIGWGSWIVFPKKYNAYRCEGTCPSPVGENLNPTNHAYMQSLLKHYHAEWVPSACCAPTKMSPLSMLYYENGELLLRHHEDMIVDECGCQ</sequence>
<dbReference type="OrthoDB" id="5949851at2759"/>
<evidence type="ECO:0000256" key="8">
    <source>
        <dbReference type="ARBA" id="ARBA00023157"/>
    </source>
</evidence>
<comment type="similarity">
    <text evidence="2 10">Belongs to the TGF-beta family.</text>
</comment>